<protein>
    <submittedName>
        <fullName evidence="3">Helix-turn-helix transcriptional regulator</fullName>
    </submittedName>
</protein>
<dbReference type="SUPFAM" id="SSF47413">
    <property type="entry name" value="lambda repressor-like DNA-binding domains"/>
    <property type="match status" value="1"/>
</dbReference>
<dbReference type="PROSITE" id="PS50943">
    <property type="entry name" value="HTH_CROC1"/>
    <property type="match status" value="1"/>
</dbReference>
<dbReference type="GeneID" id="64343977"/>
<dbReference type="CDD" id="cd00093">
    <property type="entry name" value="HTH_XRE"/>
    <property type="match status" value="1"/>
</dbReference>
<dbReference type="SMART" id="SM00530">
    <property type="entry name" value="HTH_XRE"/>
    <property type="match status" value="1"/>
</dbReference>
<dbReference type="KEGG" id="lpse:FGL85_03790"/>
<evidence type="ECO:0000259" key="1">
    <source>
        <dbReference type="PROSITE" id="PS50943"/>
    </source>
</evidence>
<dbReference type="Gene3D" id="1.25.40.10">
    <property type="entry name" value="Tetratricopeptide repeat domain"/>
    <property type="match status" value="1"/>
</dbReference>
<dbReference type="Proteomes" id="UP001529201">
    <property type="component" value="Unassembled WGS sequence"/>
</dbReference>
<dbReference type="InterPro" id="IPR010982">
    <property type="entry name" value="Lambda_DNA-bd_dom_sf"/>
</dbReference>
<dbReference type="AlphaFoldDB" id="A0A5B8T3L2"/>
<dbReference type="InterPro" id="IPR011990">
    <property type="entry name" value="TPR-like_helical_dom_sf"/>
</dbReference>
<dbReference type="RefSeq" id="WP_010278093.1">
    <property type="nucleotide sequence ID" value="NZ_CP042383.1"/>
</dbReference>
<evidence type="ECO:0000313" key="5">
    <source>
        <dbReference type="Proteomes" id="UP001529201"/>
    </source>
</evidence>
<organism evidence="3 4">
    <name type="scientific">Leuconostoc pseudomesenteroides</name>
    <dbReference type="NCBI Taxonomy" id="33968"/>
    <lineage>
        <taxon>Bacteria</taxon>
        <taxon>Bacillati</taxon>
        <taxon>Bacillota</taxon>
        <taxon>Bacilli</taxon>
        <taxon>Lactobacillales</taxon>
        <taxon>Lactobacillaceae</taxon>
        <taxon>Leuconostoc</taxon>
    </lineage>
</organism>
<reference evidence="3 4" key="1">
    <citation type="submission" date="2019-06" db="EMBL/GenBank/DDBJ databases">
        <title>Genome analyses of bacteria isolated from kimchi.</title>
        <authorList>
            <person name="Lee S."/>
            <person name="Ahn S."/>
            <person name="Roh S."/>
        </authorList>
    </citation>
    <scope>NUCLEOTIDE SEQUENCE [LARGE SCALE GENOMIC DNA]</scope>
    <source>
        <strain evidence="3 4">CBA3630</strain>
    </source>
</reference>
<evidence type="ECO:0000313" key="2">
    <source>
        <dbReference type="EMBL" id="MDG9734335.1"/>
    </source>
</evidence>
<dbReference type="InterPro" id="IPR001387">
    <property type="entry name" value="Cro/C1-type_HTH"/>
</dbReference>
<reference evidence="2 5" key="2">
    <citation type="submission" date="2023-02" db="EMBL/GenBank/DDBJ databases">
        <title>Antimicrobial susceptibility testing and tentative epidemiological cut-off values for Lactobacillaceae family species intended for ingestion.</title>
        <authorList>
            <person name="Noehr-Meldgaard K."/>
            <person name="Struve C."/>
            <person name="Ingmer H."/>
            <person name="Koza A."/>
            <person name="Al-Nakeeb K."/>
            <person name="Agersoe Y."/>
        </authorList>
    </citation>
    <scope>NUCLEOTIDE SEQUENCE [LARGE SCALE GENOMIC DNA]</scope>
    <source>
        <strain evidence="2 5">DSM 20193</strain>
    </source>
</reference>
<feature type="domain" description="HTH cro/C1-type" evidence="1">
    <location>
        <begin position="9"/>
        <end position="62"/>
    </location>
</feature>
<name>A0A5B8T3L2_LEUPS</name>
<dbReference type="PANTHER" id="PTHR37038">
    <property type="entry name" value="TRANSCRIPTIONAL REGULATOR-RELATED"/>
    <property type="match status" value="1"/>
</dbReference>
<keyword evidence="5" id="KW-1185">Reference proteome</keyword>
<dbReference type="EMBL" id="JARGDN010000016">
    <property type="protein sequence ID" value="MDG9734335.1"/>
    <property type="molecule type" value="Genomic_DNA"/>
</dbReference>
<dbReference type="InterPro" id="IPR053163">
    <property type="entry name" value="HTH-type_regulator_Rgg"/>
</dbReference>
<evidence type="ECO:0000313" key="3">
    <source>
        <dbReference type="EMBL" id="QEA41680.1"/>
    </source>
</evidence>
<evidence type="ECO:0000313" key="4">
    <source>
        <dbReference type="Proteomes" id="UP000321296"/>
    </source>
</evidence>
<accession>A0A5B8T3L2</accession>
<dbReference type="GO" id="GO:0003677">
    <property type="term" value="F:DNA binding"/>
    <property type="evidence" value="ECO:0007669"/>
    <property type="project" value="InterPro"/>
</dbReference>
<dbReference type="Pfam" id="PF01381">
    <property type="entry name" value="HTH_3"/>
    <property type="match status" value="1"/>
</dbReference>
<dbReference type="EMBL" id="CP042383">
    <property type="protein sequence ID" value="QEA41680.1"/>
    <property type="molecule type" value="Genomic_DNA"/>
</dbReference>
<dbReference type="Proteomes" id="UP000321296">
    <property type="component" value="Chromosome"/>
</dbReference>
<gene>
    <name evidence="3" type="ORF">FGL85_03790</name>
    <name evidence="2" type="ORF">P1N92_09480</name>
</gene>
<sequence length="322" mass="38172">MTINFGQTIRQIRLAKGITQPEIYAGVMSRSFYSEFEHNRHHIRVDQFIALLKNLNVDISEFLFIANHYDFDDENELTQLVNDLYNERNISALLPLSEKYRHDRSRNIRFVAMRAYLLFYGTGNNQNLYSLEPLTELITFMRETDVDGWTLFELQLADNYFMTIENENEFAKLFWAVDRQYLKFHALDSKIITQHATHYFNTVQNILLRHFSKTLLEQVMKHSQELFQNDSNAEVQITLKATLLYTNLYIDYQNTQSEAYEFYRALQTINYPNIRSLLLVHQTQMNNIKHPFYNTHGQLTNFVNHPSKTASEILAQIKTERP</sequence>
<proteinExistence type="predicted"/>